<dbReference type="PANTHER" id="PTHR11926">
    <property type="entry name" value="GLUCOSYL/GLUCURONOSYL TRANSFERASES"/>
    <property type="match status" value="1"/>
</dbReference>
<dbReference type="GO" id="GO:0016138">
    <property type="term" value="P:glycoside biosynthetic process"/>
    <property type="evidence" value="ECO:0007669"/>
    <property type="project" value="UniProtKB-ARBA"/>
</dbReference>
<evidence type="ECO:0000256" key="1">
    <source>
        <dbReference type="ARBA" id="ARBA00009995"/>
    </source>
</evidence>
<organism evidence="4 5">
    <name type="scientific">Nyssa sinensis</name>
    <dbReference type="NCBI Taxonomy" id="561372"/>
    <lineage>
        <taxon>Eukaryota</taxon>
        <taxon>Viridiplantae</taxon>
        <taxon>Streptophyta</taxon>
        <taxon>Embryophyta</taxon>
        <taxon>Tracheophyta</taxon>
        <taxon>Spermatophyta</taxon>
        <taxon>Magnoliopsida</taxon>
        <taxon>eudicotyledons</taxon>
        <taxon>Gunneridae</taxon>
        <taxon>Pentapetalae</taxon>
        <taxon>asterids</taxon>
        <taxon>Cornales</taxon>
        <taxon>Nyssaceae</taxon>
        <taxon>Nyssa</taxon>
    </lineage>
</organism>
<dbReference type="GO" id="GO:0080043">
    <property type="term" value="F:quercetin 3-O-glucosyltransferase activity"/>
    <property type="evidence" value="ECO:0007669"/>
    <property type="project" value="TreeGrafter"/>
</dbReference>
<protein>
    <recommendedName>
        <fullName evidence="6">Glycosyltransferase</fullName>
    </recommendedName>
</protein>
<dbReference type="Proteomes" id="UP000325577">
    <property type="component" value="Linkage Group LG11"/>
</dbReference>
<dbReference type="PANTHER" id="PTHR11926:SF1395">
    <property type="entry name" value="GLYCOSYLTRANSFERASE"/>
    <property type="match status" value="1"/>
</dbReference>
<accession>A0A5J5BKY4</accession>
<dbReference type="FunFam" id="3.40.50.2000:FF:000060">
    <property type="entry name" value="Glycosyltransferase"/>
    <property type="match status" value="1"/>
</dbReference>
<dbReference type="SUPFAM" id="SSF53756">
    <property type="entry name" value="UDP-Glycosyltransferase/glycogen phosphorylase"/>
    <property type="match status" value="1"/>
</dbReference>
<evidence type="ECO:0000256" key="2">
    <source>
        <dbReference type="ARBA" id="ARBA00022676"/>
    </source>
</evidence>
<dbReference type="AlphaFoldDB" id="A0A5J5BKY4"/>
<reference evidence="4 5" key="1">
    <citation type="submission" date="2019-09" db="EMBL/GenBank/DDBJ databases">
        <title>A chromosome-level genome assembly of the Chinese tupelo Nyssa sinensis.</title>
        <authorList>
            <person name="Yang X."/>
            <person name="Kang M."/>
            <person name="Yang Y."/>
            <person name="Xiong H."/>
            <person name="Wang M."/>
            <person name="Zhang Z."/>
            <person name="Wang Z."/>
            <person name="Wu H."/>
            <person name="Ma T."/>
            <person name="Liu J."/>
            <person name="Xi Z."/>
        </authorList>
    </citation>
    <scope>NUCLEOTIDE SEQUENCE [LARGE SCALE GENOMIC DNA]</scope>
    <source>
        <strain evidence="4">J267</strain>
        <tissue evidence="4">Leaf</tissue>
    </source>
</reference>
<proteinExistence type="inferred from homology"/>
<sequence>MDSANMEPIFTSHLVAMPYPGRGHINPMMNLCKLLASRSNHLLITFVITEEWLGLIGSQTKPANIRFATIPNVVPSEMVRGADMVGFIEAVMTKMEEPFEQLLDRLDPPVTIIMSDTFLYWAVNVGNQRNIPVASLWIMPASVFSIFYHYELLVENQDLPVDLSVNGDKRVDYIPGMSSIRLADLPTLFYKNKQENLTQVLRGISYVAKAQYLVFSSIFELEIEASVINDLKSKMSIPICCFGPLIPYFNIGDNVNASETDTNYLKWLDLQPQCSVLYISLGSFLSVSSAQMDEFAAGLRASGVRYLWVARGETSRLKETCGEAGIMVPWCDQLKVLGHPSIGGFWSHCGWNSTMESVFAGVPLLTFPLVMDQGPISKFVVEDWKIGWKVRREMGNGSLVRSEEIAELVQRFMDLENGEKKEMVRKARELKEITRQEIAEGGSSETNLDAFVRNILKCPNH</sequence>
<dbReference type="EMBL" id="CM018034">
    <property type="protein sequence ID" value="KAA8543489.1"/>
    <property type="molecule type" value="Genomic_DNA"/>
</dbReference>
<name>A0A5J5BKY4_9ASTE</name>
<evidence type="ECO:0008006" key="6">
    <source>
        <dbReference type="Google" id="ProtNLM"/>
    </source>
</evidence>
<keyword evidence="3" id="KW-0808">Transferase</keyword>
<evidence type="ECO:0000313" key="5">
    <source>
        <dbReference type="Proteomes" id="UP000325577"/>
    </source>
</evidence>
<dbReference type="CDD" id="cd03784">
    <property type="entry name" value="GT1_Gtf-like"/>
    <property type="match status" value="1"/>
</dbReference>
<dbReference type="GO" id="GO:0080044">
    <property type="term" value="F:quercetin 7-O-glucosyltransferase activity"/>
    <property type="evidence" value="ECO:0007669"/>
    <property type="project" value="TreeGrafter"/>
</dbReference>
<dbReference type="FunFam" id="3.40.50.2000:FF:000152">
    <property type="entry name" value="Glycosyltransferase"/>
    <property type="match status" value="1"/>
</dbReference>
<keyword evidence="5" id="KW-1185">Reference proteome</keyword>
<gene>
    <name evidence="4" type="ORF">F0562_021016</name>
</gene>
<dbReference type="InterPro" id="IPR002213">
    <property type="entry name" value="UDP_glucos_trans"/>
</dbReference>
<keyword evidence="2" id="KW-0328">Glycosyltransferase</keyword>
<evidence type="ECO:0000313" key="4">
    <source>
        <dbReference type="EMBL" id="KAA8543489.1"/>
    </source>
</evidence>
<evidence type="ECO:0000256" key="3">
    <source>
        <dbReference type="ARBA" id="ARBA00022679"/>
    </source>
</evidence>
<dbReference type="OrthoDB" id="5835829at2759"/>
<dbReference type="Gene3D" id="3.40.50.2000">
    <property type="entry name" value="Glycogen Phosphorylase B"/>
    <property type="match status" value="2"/>
</dbReference>
<comment type="similarity">
    <text evidence="1">Belongs to the UDP-glycosyltransferase family.</text>
</comment>
<dbReference type="Pfam" id="PF00201">
    <property type="entry name" value="UDPGT"/>
    <property type="match status" value="1"/>
</dbReference>